<feature type="domain" description="RNB" evidence="2">
    <location>
        <begin position="601"/>
        <end position="977"/>
    </location>
</feature>
<dbReference type="PANTHER" id="PTHR23355:SF65">
    <property type="entry name" value="EXORIBONUCLEASE CYT-4, PUTATIVE (AFU_ORTHOLOGUE AFUA_7G01550)-RELATED"/>
    <property type="match status" value="1"/>
</dbReference>
<feature type="compositionally biased region" description="Low complexity" evidence="1">
    <location>
        <begin position="23"/>
        <end position="41"/>
    </location>
</feature>
<feature type="region of interest" description="Disordered" evidence="1">
    <location>
        <begin position="1"/>
        <end position="43"/>
    </location>
</feature>
<feature type="region of interest" description="Disordered" evidence="1">
    <location>
        <begin position="140"/>
        <end position="170"/>
    </location>
</feature>
<evidence type="ECO:0000313" key="3">
    <source>
        <dbReference type="EMBL" id="GEM12336.1"/>
    </source>
</evidence>
<feature type="compositionally biased region" description="Basic and acidic residues" evidence="1">
    <location>
        <begin position="140"/>
        <end position="154"/>
    </location>
</feature>
<dbReference type="Proteomes" id="UP000321518">
    <property type="component" value="Unassembled WGS sequence"/>
</dbReference>
<evidence type="ECO:0000259" key="2">
    <source>
        <dbReference type="SMART" id="SM00955"/>
    </source>
</evidence>
<accession>A0A511KR35</accession>
<feature type="compositionally biased region" description="Low complexity" evidence="1">
    <location>
        <begin position="161"/>
        <end position="170"/>
    </location>
</feature>
<dbReference type="EMBL" id="BJWK01000020">
    <property type="protein sequence ID" value="GEM12336.1"/>
    <property type="molecule type" value="Genomic_DNA"/>
</dbReference>
<gene>
    <name evidence="3" type="ORF">Rt10032_c20g6353</name>
</gene>
<dbReference type="InterPro" id="IPR001900">
    <property type="entry name" value="RNase_II/R"/>
</dbReference>
<comment type="caution">
    <text evidence="3">The sequence shown here is derived from an EMBL/GenBank/DDBJ whole genome shotgun (WGS) entry which is preliminary data.</text>
</comment>
<dbReference type="OrthoDB" id="2285229at2759"/>
<dbReference type="AlphaFoldDB" id="A0A511KR35"/>
<dbReference type="GO" id="GO:0000175">
    <property type="term" value="F:3'-5'-RNA exonuclease activity"/>
    <property type="evidence" value="ECO:0007669"/>
    <property type="project" value="TreeGrafter"/>
</dbReference>
<organism evidence="3 4">
    <name type="scientific">Rhodotorula toruloides</name>
    <name type="common">Yeast</name>
    <name type="synonym">Rhodosporidium toruloides</name>
    <dbReference type="NCBI Taxonomy" id="5286"/>
    <lineage>
        <taxon>Eukaryota</taxon>
        <taxon>Fungi</taxon>
        <taxon>Dikarya</taxon>
        <taxon>Basidiomycota</taxon>
        <taxon>Pucciniomycotina</taxon>
        <taxon>Microbotryomycetes</taxon>
        <taxon>Sporidiobolales</taxon>
        <taxon>Sporidiobolaceae</taxon>
        <taxon>Rhodotorula</taxon>
    </lineage>
</organism>
<sequence length="1126" mass="124830">MLSSSSRVATRRPAASIARTFASSSSTVSSSSSQPSKASESPALDPYAGIYQRVLRTAVYGTYEHQLREKADRSLPAFAKGYASTSGFKPTSRRDIPAYARRLVKKEARSKPVPLDVEQVEHSLSKRGRAVAQADLLSRREGGRRQMSGGRERGPLFGQQARSFSMSASSSRARVSEETIVDNDSESADSGGGLWDDAELIDGLQHSTQQAFQPGDFIETSRGAQLKNGIYICVSTRSAKIGTVLDSSGLIDIFLDDDVTRMIPGFVDRQLASSLKSYAQNLAGVELDELPEGMDRRPFAAERLQMLQKIRSLEIAVDAQYKRLLLNGGSNLYHLVRAKLARDNADVSIIAPTESIDIEQAIRYLNISRPTVATRVAMSRLLLSQSQYFLADSHMLRETGRFDLRSPEEVERFEQVRDWVRAKDERVAAWAKKCARLREWGRKQREGKEASVGIDTDRSSLGTFRLPPGAENEWTDADLTIFAFLRDTLAISRLLQVQPHLSIAPTLVKLVDHESAKQGWPFDDTNTVIDKARIRDFLGEVGVVAPWEDWTVHDKATTLPTWDKIGSIVAKKLDKLAKNDRSQTARAASKLYESDAHDSVRHDFGQARVYTIDDLSALELDDGVSILPAPSTSDGKQTHWLWAHIADPTTVLPPEHLWARLARVRDHTEYLPQRTWPMLPGALIFDQQLSLGAREGGEQRTLSIGVRVVEETGEVLDVDVKAGIVRNVLRLTYDAVGNVLGYQPPPEGMLIANRPWADGEEAALARTRVVRPTDDALLPTDEVARGQLDTMFRLAKCLLRRRVESTALFWQQPVATVKVAPTPLEPHFESDARMPTFYARSPRVEVRLPSDGHVADNLESPAHLLVSEIMVAANRAGARFAVEKGIPMVYRAQEAPLSDPASIDAILKMRNPATGAAPPFQVVKKQVEFRPGTLSLQPGPHWPMGIHDEFGYIRATSPLRRYGDMFAHYQLKSALLPPGTPKSAFPRFDASAALHHISGFTSALKGRKRLDHSSSLFWSLWVFKQKFELFKAASTAPQSVGPISDEDQQLFDLLANNLTGIALREATFSTVDNFWMQEVTVPELGLRGTVHVAKETGTFRRGESIPVVIDDILLGGMSRLVLLPRR</sequence>
<dbReference type="SMART" id="SM00955">
    <property type="entry name" value="RNB"/>
    <property type="match status" value="1"/>
</dbReference>
<dbReference type="GO" id="GO:0000932">
    <property type="term" value="C:P-body"/>
    <property type="evidence" value="ECO:0007669"/>
    <property type="project" value="TreeGrafter"/>
</dbReference>
<dbReference type="SUPFAM" id="SSF50249">
    <property type="entry name" value="Nucleic acid-binding proteins"/>
    <property type="match status" value="1"/>
</dbReference>
<dbReference type="PANTHER" id="PTHR23355">
    <property type="entry name" value="RIBONUCLEASE"/>
    <property type="match status" value="1"/>
</dbReference>
<evidence type="ECO:0000313" key="4">
    <source>
        <dbReference type="Proteomes" id="UP000321518"/>
    </source>
</evidence>
<proteinExistence type="predicted"/>
<dbReference type="Pfam" id="PF00773">
    <property type="entry name" value="RNB"/>
    <property type="match status" value="1"/>
</dbReference>
<name>A0A511KR35_RHOTO</name>
<dbReference type="InterPro" id="IPR050180">
    <property type="entry name" value="RNR_Ribonuclease"/>
</dbReference>
<dbReference type="InterPro" id="IPR012340">
    <property type="entry name" value="NA-bd_OB-fold"/>
</dbReference>
<dbReference type="GO" id="GO:0003723">
    <property type="term" value="F:RNA binding"/>
    <property type="evidence" value="ECO:0007669"/>
    <property type="project" value="InterPro"/>
</dbReference>
<reference evidence="3 4" key="1">
    <citation type="submission" date="2019-07" db="EMBL/GenBank/DDBJ databases">
        <title>Rhodotorula toruloides NBRC10032 genome sequencing.</title>
        <authorList>
            <person name="Shida Y."/>
            <person name="Takaku H."/>
            <person name="Ogasawara W."/>
            <person name="Mori K."/>
        </authorList>
    </citation>
    <scope>NUCLEOTIDE SEQUENCE [LARGE SCALE GENOMIC DNA]</scope>
    <source>
        <strain evidence="3 4">NBRC10032</strain>
    </source>
</reference>
<protein>
    <submittedName>
        <fullName evidence="3">Mitochondrial exoribonuclease Cyt-4</fullName>
    </submittedName>
</protein>
<dbReference type="GO" id="GO:0006402">
    <property type="term" value="P:mRNA catabolic process"/>
    <property type="evidence" value="ECO:0007669"/>
    <property type="project" value="TreeGrafter"/>
</dbReference>
<evidence type="ECO:0000256" key="1">
    <source>
        <dbReference type="SAM" id="MobiDB-lite"/>
    </source>
</evidence>